<reference evidence="3" key="2">
    <citation type="submission" date="2020-01" db="EMBL/GenBank/DDBJ databases">
        <authorList>
            <person name="Campanaro S."/>
        </authorList>
    </citation>
    <scope>NUCLEOTIDE SEQUENCE</scope>
    <source>
        <strain evidence="3">AS06rmzACSIP_7</strain>
    </source>
</reference>
<sequence>MRYRKLRIQDQLREEISFIIQREIKDPGIGFVTILEVKMTEDLKIAKVFCSVYGEEEERKKTIQALQRSKGYIKFLLGKRIQLRYMPDLIFTLDTSFEKIARIEAILRKDTNVSGD</sequence>
<dbReference type="HAMAP" id="MF_00003">
    <property type="entry name" value="RbfA"/>
    <property type="match status" value="1"/>
</dbReference>
<comment type="similarity">
    <text evidence="2">Belongs to the RbfA family.</text>
</comment>
<keyword evidence="1 2" id="KW-0690">Ribosome biogenesis</keyword>
<dbReference type="InterPro" id="IPR015946">
    <property type="entry name" value="KH_dom-like_a/b"/>
</dbReference>
<dbReference type="GO" id="GO:0005829">
    <property type="term" value="C:cytosol"/>
    <property type="evidence" value="ECO:0007669"/>
    <property type="project" value="TreeGrafter"/>
</dbReference>
<evidence type="ECO:0000256" key="1">
    <source>
        <dbReference type="ARBA" id="ARBA00022517"/>
    </source>
</evidence>
<evidence type="ECO:0000313" key="4">
    <source>
        <dbReference type="Proteomes" id="UP000777265"/>
    </source>
</evidence>
<dbReference type="AlphaFoldDB" id="A0A351U198"/>
<dbReference type="Pfam" id="PF02033">
    <property type="entry name" value="RBFA"/>
    <property type="match status" value="1"/>
</dbReference>
<comment type="caution">
    <text evidence="3">The sequence shown here is derived from an EMBL/GenBank/DDBJ whole genome shotgun (WGS) entry which is preliminary data.</text>
</comment>
<dbReference type="PROSITE" id="PS01319">
    <property type="entry name" value="RBFA"/>
    <property type="match status" value="1"/>
</dbReference>
<dbReference type="InterPro" id="IPR000238">
    <property type="entry name" value="RbfA"/>
</dbReference>
<keyword evidence="2" id="KW-0963">Cytoplasm</keyword>
<organism evidence="3 4">
    <name type="scientific">Syntrophorhabdus aromaticivorans</name>
    <dbReference type="NCBI Taxonomy" id="328301"/>
    <lineage>
        <taxon>Bacteria</taxon>
        <taxon>Pseudomonadati</taxon>
        <taxon>Thermodesulfobacteriota</taxon>
        <taxon>Syntrophorhabdia</taxon>
        <taxon>Syntrophorhabdales</taxon>
        <taxon>Syntrophorhabdaceae</taxon>
        <taxon>Syntrophorhabdus</taxon>
    </lineage>
</organism>
<reference evidence="3" key="1">
    <citation type="journal article" date="2020" name="Biotechnol. Biofuels">
        <title>New insights from the biogas microbiome by comprehensive genome-resolved metagenomics of nearly 1600 species originating from multiple anaerobic digesters.</title>
        <authorList>
            <person name="Campanaro S."/>
            <person name="Treu L."/>
            <person name="Rodriguez-R L.M."/>
            <person name="Kovalovszki A."/>
            <person name="Ziels R.M."/>
            <person name="Maus I."/>
            <person name="Zhu X."/>
            <person name="Kougias P.G."/>
            <person name="Basile A."/>
            <person name="Luo G."/>
            <person name="Schluter A."/>
            <person name="Konstantinidis K.T."/>
            <person name="Angelidaki I."/>
        </authorList>
    </citation>
    <scope>NUCLEOTIDE SEQUENCE</scope>
    <source>
        <strain evidence="3">AS06rmzACSIP_7</strain>
    </source>
</reference>
<dbReference type="InterPro" id="IPR023799">
    <property type="entry name" value="RbfA_dom_sf"/>
</dbReference>
<dbReference type="Proteomes" id="UP000777265">
    <property type="component" value="Unassembled WGS sequence"/>
</dbReference>
<name>A0A351U198_9BACT</name>
<evidence type="ECO:0000256" key="2">
    <source>
        <dbReference type="HAMAP-Rule" id="MF_00003"/>
    </source>
</evidence>
<dbReference type="EMBL" id="JAAYEE010000134">
    <property type="protein sequence ID" value="NLW35482.1"/>
    <property type="molecule type" value="Genomic_DNA"/>
</dbReference>
<comment type="subcellular location">
    <subcellularLocation>
        <location evidence="2">Cytoplasm</location>
    </subcellularLocation>
</comment>
<dbReference type="NCBIfam" id="TIGR00082">
    <property type="entry name" value="rbfA"/>
    <property type="match status" value="1"/>
</dbReference>
<comment type="subunit">
    <text evidence="2">Monomer. Binds 30S ribosomal subunits, but not 50S ribosomal subunits or 70S ribosomes.</text>
</comment>
<gene>
    <name evidence="2 3" type="primary">rbfA</name>
    <name evidence="3" type="ORF">GXY80_08395</name>
</gene>
<proteinExistence type="inferred from homology"/>
<dbReference type="GO" id="GO:0043024">
    <property type="term" value="F:ribosomal small subunit binding"/>
    <property type="evidence" value="ECO:0007669"/>
    <property type="project" value="TreeGrafter"/>
</dbReference>
<dbReference type="GO" id="GO:0030490">
    <property type="term" value="P:maturation of SSU-rRNA"/>
    <property type="evidence" value="ECO:0007669"/>
    <property type="project" value="UniProtKB-UniRule"/>
</dbReference>
<dbReference type="PANTHER" id="PTHR33515:SF1">
    <property type="entry name" value="RIBOSOME-BINDING FACTOR A, CHLOROPLASTIC-RELATED"/>
    <property type="match status" value="1"/>
</dbReference>
<dbReference type="Gene3D" id="3.30.300.20">
    <property type="match status" value="1"/>
</dbReference>
<accession>A0A351U198</accession>
<protein>
    <recommendedName>
        <fullName evidence="2">Ribosome-binding factor A</fullName>
    </recommendedName>
</protein>
<dbReference type="SUPFAM" id="SSF89919">
    <property type="entry name" value="Ribosome-binding factor A, RbfA"/>
    <property type="match status" value="1"/>
</dbReference>
<dbReference type="PANTHER" id="PTHR33515">
    <property type="entry name" value="RIBOSOME-BINDING FACTOR A, CHLOROPLASTIC-RELATED"/>
    <property type="match status" value="1"/>
</dbReference>
<dbReference type="STRING" id="909663.GCA_000512235_02202"/>
<comment type="function">
    <text evidence="2">One of several proteins that assist in the late maturation steps of the functional core of the 30S ribosomal subunit. Associates with free 30S ribosomal subunits (but not with 30S subunits that are part of 70S ribosomes or polysomes). Required for efficient processing of 16S rRNA. May interact with the 5'-terminal helix region of 16S rRNA.</text>
</comment>
<evidence type="ECO:0000313" key="3">
    <source>
        <dbReference type="EMBL" id="NLW35482.1"/>
    </source>
</evidence>
<dbReference type="InterPro" id="IPR020053">
    <property type="entry name" value="Ribosome-bd_factorA_CS"/>
</dbReference>